<keyword evidence="3" id="KW-1185">Reference proteome</keyword>
<dbReference type="EMBL" id="CP000245">
    <property type="protein sequence ID" value="AEG91513.1"/>
    <property type="molecule type" value="Genomic_DNA"/>
</dbReference>
<keyword evidence="1" id="KW-0812">Transmembrane</keyword>
<dbReference type="RefSeq" id="WP_013899746.1">
    <property type="nucleotide sequence ID" value="NC_015677.1"/>
</dbReference>
<evidence type="ECO:0000256" key="1">
    <source>
        <dbReference type="SAM" id="Phobius"/>
    </source>
</evidence>
<dbReference type="PANTHER" id="PTHR37304">
    <property type="entry name" value="MEMBRANE PROTEIN-RELATED"/>
    <property type="match status" value="1"/>
</dbReference>
<dbReference type="HOGENOM" id="CLU_179993_0_0_4"/>
<evidence type="ECO:0008006" key="4">
    <source>
        <dbReference type="Google" id="ProtNLM"/>
    </source>
</evidence>
<gene>
    <name evidence="2" type="ordered locus">Rta_04420</name>
</gene>
<dbReference type="Proteomes" id="UP000008385">
    <property type="component" value="Chromosome"/>
</dbReference>
<reference evidence="3" key="1">
    <citation type="submission" date="2006-01" db="EMBL/GenBank/DDBJ databases">
        <title>Genome of the cyst-dividing bacterium Ramlibacter tataouinensis.</title>
        <authorList>
            <person name="Barakat M."/>
            <person name="Ortet P."/>
            <person name="De Luca G."/>
            <person name="Jourlin-Castelli C."/>
            <person name="Ansaldi M."/>
            <person name="Py B."/>
            <person name="Fichant G."/>
            <person name="Coutinho P."/>
            <person name="Voulhoux R."/>
            <person name="Bastien O."/>
            <person name="Roy S."/>
            <person name="Marechal E."/>
            <person name="Henrissat B."/>
            <person name="Quentin Y."/>
            <person name="Noirot P."/>
            <person name="Filloux A."/>
            <person name="Mejean V."/>
            <person name="DuBow M."/>
            <person name="Barras F."/>
            <person name="Heulin T."/>
        </authorList>
    </citation>
    <scope>NUCLEOTIDE SEQUENCE [LARGE SCALE GENOMIC DNA]</scope>
    <source>
        <strain evidence="3">ATCC BAA-407 / DSM 14655 / LMG 21543 / TTB310</strain>
    </source>
</reference>
<name>F5Y609_RAMTT</name>
<keyword evidence="1" id="KW-0472">Membrane</keyword>
<dbReference type="PANTHER" id="PTHR37304:SF1">
    <property type="entry name" value="MEMBRANE PROTEIN"/>
    <property type="match status" value="1"/>
</dbReference>
<dbReference type="InterPro" id="IPR007211">
    <property type="entry name" value="DUF378"/>
</dbReference>
<protein>
    <recommendedName>
        <fullName evidence="4">DUF378 domain-containing protein</fullName>
    </recommendedName>
</protein>
<dbReference type="PATRIC" id="fig|365046.3.peg.457"/>
<dbReference type="KEGG" id="rta:Rta_04420"/>
<dbReference type="AlphaFoldDB" id="F5Y609"/>
<reference evidence="2 3" key="2">
    <citation type="journal article" date="2011" name="PLoS ONE">
        <title>The Cyst-Dividing Bacterium Ramlibacter tataouinensis TTB310 Genome Reveals a Well-Stocked Toolbox for Adaptation to a Desert Environment.</title>
        <authorList>
            <person name="De Luca G."/>
            <person name="Barakat M."/>
            <person name="Ortet P."/>
            <person name="Fochesato S."/>
            <person name="Jourlin-Castelli C."/>
            <person name="Ansaldi M."/>
            <person name="Py B."/>
            <person name="Fichant G."/>
            <person name="Coutinho P.M."/>
            <person name="Voulhoux R."/>
            <person name="Bastien O."/>
            <person name="Marechal E."/>
            <person name="Henrissat B."/>
            <person name="Quentin Y."/>
            <person name="Noirot P."/>
            <person name="Filloux A."/>
            <person name="Mejean V."/>
            <person name="Dubow M.S."/>
            <person name="Barras F."/>
            <person name="Barbe V."/>
            <person name="Weissenbach J."/>
            <person name="Mihalcescu I."/>
            <person name="Vermeglio A."/>
            <person name="Achouak W."/>
            <person name="Heulin T."/>
        </authorList>
    </citation>
    <scope>NUCLEOTIDE SEQUENCE [LARGE SCALE GENOMIC DNA]</scope>
    <source>
        <strain evidence="3">ATCC BAA-407 / DSM 14655 / LMG 21543 / TTB310</strain>
    </source>
</reference>
<evidence type="ECO:0000313" key="3">
    <source>
        <dbReference type="Proteomes" id="UP000008385"/>
    </source>
</evidence>
<dbReference type="eggNOG" id="COG2155">
    <property type="taxonomic scope" value="Bacteria"/>
</dbReference>
<accession>F5Y609</accession>
<organism evidence="2 3">
    <name type="scientific">Ramlibacter tataouinensis (strain ATCC BAA-407 / DSM 14655 / LMG 21543 / TTB310)</name>
    <dbReference type="NCBI Taxonomy" id="365046"/>
    <lineage>
        <taxon>Bacteria</taxon>
        <taxon>Pseudomonadati</taxon>
        <taxon>Pseudomonadota</taxon>
        <taxon>Betaproteobacteria</taxon>
        <taxon>Burkholderiales</taxon>
        <taxon>Comamonadaceae</taxon>
        <taxon>Ramlibacter</taxon>
    </lineage>
</organism>
<evidence type="ECO:0000313" key="2">
    <source>
        <dbReference type="EMBL" id="AEG91513.1"/>
    </source>
</evidence>
<feature type="transmembrane region" description="Helical" evidence="1">
    <location>
        <begin position="21"/>
        <end position="42"/>
    </location>
</feature>
<dbReference type="Pfam" id="PF04070">
    <property type="entry name" value="DUF378"/>
    <property type="match status" value="1"/>
</dbReference>
<sequence>MATDMRPGSSAAPLAASPTHLNALDWISLVLMIVGGLNWGLVGAFDFDLVAALFGSGSMLSRIVYILVGLAAVYGIVLMARLARGPAR</sequence>
<keyword evidence="1" id="KW-1133">Transmembrane helix</keyword>
<dbReference type="STRING" id="365046.Rta_04420"/>
<feature type="transmembrane region" description="Helical" evidence="1">
    <location>
        <begin position="62"/>
        <end position="83"/>
    </location>
</feature>
<proteinExistence type="predicted"/>